<protein>
    <submittedName>
        <fullName evidence="1">Uncharacterized protein</fullName>
    </submittedName>
</protein>
<accession>A0AAV4MNJ7</accession>
<dbReference type="Proteomes" id="UP001054837">
    <property type="component" value="Unassembled WGS sequence"/>
</dbReference>
<organism evidence="1 2">
    <name type="scientific">Caerostris darwini</name>
    <dbReference type="NCBI Taxonomy" id="1538125"/>
    <lineage>
        <taxon>Eukaryota</taxon>
        <taxon>Metazoa</taxon>
        <taxon>Ecdysozoa</taxon>
        <taxon>Arthropoda</taxon>
        <taxon>Chelicerata</taxon>
        <taxon>Arachnida</taxon>
        <taxon>Araneae</taxon>
        <taxon>Araneomorphae</taxon>
        <taxon>Entelegynae</taxon>
        <taxon>Araneoidea</taxon>
        <taxon>Araneidae</taxon>
        <taxon>Caerostris</taxon>
    </lineage>
</organism>
<evidence type="ECO:0000313" key="2">
    <source>
        <dbReference type="Proteomes" id="UP001054837"/>
    </source>
</evidence>
<reference evidence="1 2" key="1">
    <citation type="submission" date="2021-06" db="EMBL/GenBank/DDBJ databases">
        <title>Caerostris darwini draft genome.</title>
        <authorList>
            <person name="Kono N."/>
            <person name="Arakawa K."/>
        </authorList>
    </citation>
    <scope>NUCLEOTIDE SEQUENCE [LARGE SCALE GENOMIC DNA]</scope>
</reference>
<name>A0AAV4MNJ7_9ARAC</name>
<proteinExistence type="predicted"/>
<evidence type="ECO:0000313" key="1">
    <source>
        <dbReference type="EMBL" id="GIX73061.1"/>
    </source>
</evidence>
<sequence length="135" mass="15601">MQRTRTISFGNPPLPFIYLYQHQTINQLTNLSYPHKTGKTLLSKSEPSTKHMELASTTTELLQRRNFLLLSTVAFLSLFPPFTSAKANRSFISTPHQRAKSNDSLFRYNEVSAWGHIDFLPPKWCKLSLFENRVL</sequence>
<dbReference type="AlphaFoldDB" id="A0AAV4MNJ7"/>
<dbReference type="EMBL" id="BPLQ01000575">
    <property type="protein sequence ID" value="GIX73061.1"/>
    <property type="molecule type" value="Genomic_DNA"/>
</dbReference>
<gene>
    <name evidence="1" type="ORF">CDAR_440691</name>
</gene>
<comment type="caution">
    <text evidence="1">The sequence shown here is derived from an EMBL/GenBank/DDBJ whole genome shotgun (WGS) entry which is preliminary data.</text>
</comment>
<keyword evidence="2" id="KW-1185">Reference proteome</keyword>